<evidence type="ECO:0008006" key="3">
    <source>
        <dbReference type="Google" id="ProtNLM"/>
    </source>
</evidence>
<protein>
    <recommendedName>
        <fullName evidence="3">MULE transposase domain-containing protein</fullName>
    </recommendedName>
</protein>
<evidence type="ECO:0000313" key="2">
    <source>
        <dbReference type="Proteomes" id="UP000094385"/>
    </source>
</evidence>
<reference evidence="1 2" key="1">
    <citation type="journal article" date="2016" name="Proc. Natl. Acad. Sci. U.S.A.">
        <title>Comparative genomics of biotechnologically important yeasts.</title>
        <authorList>
            <person name="Riley R."/>
            <person name="Haridas S."/>
            <person name="Wolfe K.H."/>
            <person name="Lopes M.R."/>
            <person name="Hittinger C.T."/>
            <person name="Goeker M."/>
            <person name="Salamov A.A."/>
            <person name="Wisecaver J.H."/>
            <person name="Long T.M."/>
            <person name="Calvey C.H."/>
            <person name="Aerts A.L."/>
            <person name="Barry K.W."/>
            <person name="Choi C."/>
            <person name="Clum A."/>
            <person name="Coughlan A.Y."/>
            <person name="Deshpande S."/>
            <person name="Douglass A.P."/>
            <person name="Hanson S.J."/>
            <person name="Klenk H.-P."/>
            <person name="LaButti K.M."/>
            <person name="Lapidus A."/>
            <person name="Lindquist E.A."/>
            <person name="Lipzen A.M."/>
            <person name="Meier-Kolthoff J.P."/>
            <person name="Ohm R.A."/>
            <person name="Otillar R.P."/>
            <person name="Pangilinan J.L."/>
            <person name="Peng Y."/>
            <person name="Rokas A."/>
            <person name="Rosa C.A."/>
            <person name="Scheuner C."/>
            <person name="Sibirny A.A."/>
            <person name="Slot J.C."/>
            <person name="Stielow J.B."/>
            <person name="Sun H."/>
            <person name="Kurtzman C.P."/>
            <person name="Blackwell M."/>
            <person name="Grigoriev I.V."/>
            <person name="Jeffries T.W."/>
        </authorList>
    </citation>
    <scope>NUCLEOTIDE SEQUENCE [LARGE SCALE GENOMIC DNA]</scope>
    <source>
        <strain evidence="1 2">NRRL Y-11557</strain>
    </source>
</reference>
<organism evidence="1 2">
    <name type="scientific">Lipomyces starkeyi NRRL Y-11557</name>
    <dbReference type="NCBI Taxonomy" id="675824"/>
    <lineage>
        <taxon>Eukaryota</taxon>
        <taxon>Fungi</taxon>
        <taxon>Dikarya</taxon>
        <taxon>Ascomycota</taxon>
        <taxon>Saccharomycotina</taxon>
        <taxon>Lipomycetes</taxon>
        <taxon>Lipomycetales</taxon>
        <taxon>Lipomycetaceae</taxon>
        <taxon>Lipomyces</taxon>
    </lineage>
</organism>
<accession>A0A1E3PTF0</accession>
<dbReference type="OrthoDB" id="4364923at2759"/>
<dbReference type="EMBL" id="KV454385">
    <property type="protein sequence ID" value="ODQ68706.1"/>
    <property type="molecule type" value="Genomic_DNA"/>
</dbReference>
<dbReference type="AlphaFoldDB" id="A0A1E3PTF0"/>
<proteinExistence type="predicted"/>
<evidence type="ECO:0000313" key="1">
    <source>
        <dbReference type="EMBL" id="ODQ68706.1"/>
    </source>
</evidence>
<gene>
    <name evidence="1" type="ORF">LIPSTDRAFT_7515</name>
</gene>
<sequence length="264" mass="30955">MRRVNERQDGPRFNLTCSSSNDRKYERHVSNIRRYTDPKDFFECCGEIHITFSKMHESAIIIYEHNGHTESPRFHVTEEICNYVMEQKHLPPRQIYWNLIQLADDPRFEKTELHTITRQQVYNVWLSNTKTQWERDTDDFRSAQLLIAEQDGYHLIEGLQEPGVSLAFTTPCFSNYEKYNRGKMTEVFIDSTFGTNKHGYELYCVLAEYDLVSLPLSYLFLDTRNVKEDGKRGIRLTGWLAALRDAGLNPNVVHTDKDFAGNKL</sequence>
<keyword evidence="2" id="KW-1185">Reference proteome</keyword>
<dbReference type="Proteomes" id="UP000094385">
    <property type="component" value="Unassembled WGS sequence"/>
</dbReference>
<name>A0A1E3PTF0_LIPST</name>